<dbReference type="Proteomes" id="UP000314294">
    <property type="component" value="Unassembled WGS sequence"/>
</dbReference>
<feature type="region of interest" description="Disordered" evidence="1">
    <location>
        <begin position="65"/>
        <end position="84"/>
    </location>
</feature>
<feature type="region of interest" description="Disordered" evidence="1">
    <location>
        <begin position="177"/>
        <end position="214"/>
    </location>
</feature>
<protein>
    <submittedName>
        <fullName evidence="2">Uncharacterized protein</fullName>
    </submittedName>
</protein>
<evidence type="ECO:0000313" key="3">
    <source>
        <dbReference type="Proteomes" id="UP000314294"/>
    </source>
</evidence>
<keyword evidence="3" id="KW-1185">Reference proteome</keyword>
<gene>
    <name evidence="2" type="ORF">EYF80_038216</name>
</gene>
<accession>A0A4Z2GDD2</accession>
<comment type="caution">
    <text evidence="2">The sequence shown here is derived from an EMBL/GenBank/DDBJ whole genome shotgun (WGS) entry which is preliminary data.</text>
</comment>
<reference evidence="2 3" key="1">
    <citation type="submission" date="2019-03" db="EMBL/GenBank/DDBJ databases">
        <title>First draft genome of Liparis tanakae, snailfish: a comprehensive survey of snailfish specific genes.</title>
        <authorList>
            <person name="Kim W."/>
            <person name="Song I."/>
            <person name="Jeong J.-H."/>
            <person name="Kim D."/>
            <person name="Kim S."/>
            <person name="Ryu S."/>
            <person name="Song J.Y."/>
            <person name="Lee S.K."/>
        </authorList>
    </citation>
    <scope>NUCLEOTIDE SEQUENCE [LARGE SCALE GENOMIC DNA]</scope>
    <source>
        <tissue evidence="2">Muscle</tissue>
    </source>
</reference>
<dbReference type="AlphaFoldDB" id="A0A4Z2GDD2"/>
<name>A0A4Z2GDD2_9TELE</name>
<proteinExistence type="predicted"/>
<organism evidence="2 3">
    <name type="scientific">Liparis tanakae</name>
    <name type="common">Tanaka's snailfish</name>
    <dbReference type="NCBI Taxonomy" id="230148"/>
    <lineage>
        <taxon>Eukaryota</taxon>
        <taxon>Metazoa</taxon>
        <taxon>Chordata</taxon>
        <taxon>Craniata</taxon>
        <taxon>Vertebrata</taxon>
        <taxon>Euteleostomi</taxon>
        <taxon>Actinopterygii</taxon>
        <taxon>Neopterygii</taxon>
        <taxon>Teleostei</taxon>
        <taxon>Neoteleostei</taxon>
        <taxon>Acanthomorphata</taxon>
        <taxon>Eupercaria</taxon>
        <taxon>Perciformes</taxon>
        <taxon>Cottioidei</taxon>
        <taxon>Cottales</taxon>
        <taxon>Liparidae</taxon>
        <taxon>Liparis</taxon>
    </lineage>
</organism>
<feature type="compositionally biased region" description="Basic and acidic residues" evidence="1">
    <location>
        <begin position="182"/>
        <end position="214"/>
    </location>
</feature>
<evidence type="ECO:0000256" key="1">
    <source>
        <dbReference type="SAM" id="MobiDB-lite"/>
    </source>
</evidence>
<dbReference type="EMBL" id="SRLO01000577">
    <property type="protein sequence ID" value="TNN51577.1"/>
    <property type="molecule type" value="Genomic_DNA"/>
</dbReference>
<evidence type="ECO:0000313" key="2">
    <source>
        <dbReference type="EMBL" id="TNN51577.1"/>
    </source>
</evidence>
<sequence length="214" mass="24470">MLAYPHFSVLYGSVCRRLGPPYRGWCLEEKLDRRIPKQRGRVRSESSRRKVCGDVGVHAGGDFRYETHKASTSPPEPPPEVLGQASSRRIRLVAAHRTSKPSSECVLKVASRWASRVQSSREAVVRCREEAALQSRPASHWGCWHNAPLNSGGQMHFWPWLHVPPFWHRSISSSQTLAVSRENGRKREGEEEGKRRVEMGRNRRGERERGRSLE</sequence>